<dbReference type="Proteomes" id="UP001158986">
    <property type="component" value="Unassembled WGS sequence"/>
</dbReference>
<evidence type="ECO:0000313" key="2">
    <source>
        <dbReference type="EMBL" id="CAH0514662.1"/>
    </source>
</evidence>
<gene>
    <name evidence="2" type="ORF">PBS001_LOCUS1403</name>
</gene>
<keyword evidence="3" id="KW-1185">Reference proteome</keyword>
<reference evidence="2 3" key="1">
    <citation type="submission" date="2021-11" db="EMBL/GenBank/DDBJ databases">
        <authorList>
            <person name="Islam A."/>
            <person name="Islam S."/>
            <person name="Flora M.S."/>
            <person name="Rahman M."/>
            <person name="Ziaur R.M."/>
            <person name="Epstein J.H."/>
            <person name="Hassan M."/>
            <person name="Klassen M."/>
            <person name="Woodard K."/>
            <person name="Webb A."/>
            <person name="Webby R.J."/>
            <person name="El Zowalaty M.E."/>
        </authorList>
    </citation>
    <scope>NUCLEOTIDE SEQUENCE [LARGE SCALE GENOMIC DNA]</scope>
    <source>
        <strain evidence="2">Pbs1</strain>
    </source>
</reference>
<evidence type="ECO:0000313" key="3">
    <source>
        <dbReference type="Proteomes" id="UP001158986"/>
    </source>
</evidence>
<protein>
    <submittedName>
        <fullName evidence="2">Uncharacterized protein</fullName>
    </submittedName>
</protein>
<sequence length="578" mass="64581">MAPTRHVSQWRLCRRPEPSSSSENSSTCLPNKSQAIAKDSSSLPPVSLRYLNEFVGKLHCASALLEHELFPDAKEITESMGLFNAVRRYIQPKNIQNHVETHDKHDGIVVVGDGNTPRTAAMFAFRMQGWTSYSVDPAMESGTSERSKGWEKVSNLVVMRNKIEHVRIVLRRAIVVLVHAHVTLDQALSAVQAEEVCGVVTLPCCNWYGQQESIFGRGPDLVYDDFSVLSDHREIRLWVGDGTSLGRSNVNASHGDMSLTLGAMKGCVRKEFIVDPNGFGTSFDKDLDPQKQADALQKKHDGVLDFIRDTLAELTCDTSLLSQEKCMAEEQTIDNSLPSAVMSNLRMDSHVLVLDWHPRRSAMRLLLRDGYTDVYTLSLAGDLSFSVDDSGTLGTKVLQLQLYKGTSTEGIESRNAESGDEENMQLKPCGYFTLQSSFALSSAYKYDNESEETVHVSFCHVGYPVPPLACVLDVGFIFYGFRGRAKRPATFFRQLYRTLDEFVVACGNAAKNNPGPSLICLTPRKQWRKKTFLAHVDLNYDVLSLFATKDQTRETPMYVYCCFKRPTVSDSKRLTCCS</sequence>
<feature type="region of interest" description="Disordered" evidence="1">
    <location>
        <begin position="1"/>
        <end position="39"/>
    </location>
</feature>
<proteinExistence type="predicted"/>
<comment type="caution">
    <text evidence="2">The sequence shown here is derived from an EMBL/GenBank/DDBJ whole genome shotgun (WGS) entry which is preliminary data.</text>
</comment>
<name>A0ABN8CP12_9STRA</name>
<evidence type="ECO:0000256" key="1">
    <source>
        <dbReference type="SAM" id="MobiDB-lite"/>
    </source>
</evidence>
<organism evidence="2 3">
    <name type="scientific">Peronospora belbahrii</name>
    <dbReference type="NCBI Taxonomy" id="622444"/>
    <lineage>
        <taxon>Eukaryota</taxon>
        <taxon>Sar</taxon>
        <taxon>Stramenopiles</taxon>
        <taxon>Oomycota</taxon>
        <taxon>Peronosporomycetes</taxon>
        <taxon>Peronosporales</taxon>
        <taxon>Peronosporaceae</taxon>
        <taxon>Peronospora</taxon>
    </lineage>
</organism>
<dbReference type="EMBL" id="CAKLCB010000080">
    <property type="protein sequence ID" value="CAH0514662.1"/>
    <property type="molecule type" value="Genomic_DNA"/>
</dbReference>
<accession>A0ABN8CP12</accession>
<feature type="compositionally biased region" description="Polar residues" evidence="1">
    <location>
        <begin position="27"/>
        <end position="39"/>
    </location>
</feature>